<proteinExistence type="predicted"/>
<evidence type="ECO:0000313" key="2">
    <source>
        <dbReference type="EMBL" id="BBK84795.1"/>
    </source>
</evidence>
<gene>
    <name evidence="2" type="ORF">CacPP4_14100</name>
</gene>
<protein>
    <submittedName>
        <fullName evidence="2">Uncharacterized protein</fullName>
    </submittedName>
</protein>
<sequence>MDVKEKFLLDGVQAARALPLQGGLDGPGREDPLSNRLQAEIKFEWRVLGNANHVDIEIRWSGYRPLNPDHLTHLPTQRMGLENETRKRVGVAMGGVHRKDPFDQWNTTRS</sequence>
<keyword evidence="3" id="KW-1185">Reference proteome</keyword>
<feature type="region of interest" description="Disordered" evidence="1">
    <location>
        <begin position="91"/>
        <end position="110"/>
    </location>
</feature>
<evidence type="ECO:0000256" key="1">
    <source>
        <dbReference type="SAM" id="MobiDB-lite"/>
    </source>
</evidence>
<accession>A0ABM7GZU8</accession>
<name>A0ABM7GZU8_CUTAC</name>
<dbReference type="EMBL" id="AP019723">
    <property type="protein sequence ID" value="BBK84795.1"/>
    <property type="molecule type" value="Genomic_DNA"/>
</dbReference>
<dbReference type="Proteomes" id="UP000318594">
    <property type="component" value="Chromosome"/>
</dbReference>
<reference evidence="2 3" key="1">
    <citation type="submission" date="2019-06" db="EMBL/GenBank/DDBJ databases">
        <title>Complete genome sequence of Cutibacterium acnes subsp. acnes NBRC 107605.</title>
        <authorList>
            <person name="Miura T."/>
            <person name="Furukawa M."/>
            <person name="Shimamura M."/>
            <person name="Ohyama Y."/>
            <person name="Yamazoe A."/>
            <person name="Kawasaki H."/>
        </authorList>
    </citation>
    <scope>NUCLEOTIDE SEQUENCE [LARGE SCALE GENOMIC DNA]</scope>
    <source>
        <strain evidence="2 3">NBRC 107605</strain>
    </source>
</reference>
<organism evidence="2 3">
    <name type="scientific">Cutibacterium acnes subsp. acnes</name>
    <dbReference type="NCBI Taxonomy" id="1734925"/>
    <lineage>
        <taxon>Bacteria</taxon>
        <taxon>Bacillati</taxon>
        <taxon>Actinomycetota</taxon>
        <taxon>Actinomycetes</taxon>
        <taxon>Propionibacteriales</taxon>
        <taxon>Propionibacteriaceae</taxon>
        <taxon>Cutibacterium</taxon>
    </lineage>
</organism>
<evidence type="ECO:0000313" key="3">
    <source>
        <dbReference type="Proteomes" id="UP000318594"/>
    </source>
</evidence>